<evidence type="ECO:0000256" key="3">
    <source>
        <dbReference type="ARBA" id="ARBA00022771"/>
    </source>
</evidence>
<evidence type="ECO:0000313" key="7">
    <source>
        <dbReference type="EMBL" id="CAK1552425.1"/>
    </source>
</evidence>
<accession>A0AAV1JVK1</accession>
<evidence type="ECO:0000259" key="6">
    <source>
        <dbReference type="PROSITE" id="PS50157"/>
    </source>
</evidence>
<proteinExistence type="predicted"/>
<keyword evidence="3 5" id="KW-0863">Zinc-finger</keyword>
<dbReference type="Gene3D" id="3.30.160.60">
    <property type="entry name" value="Classic Zinc Finger"/>
    <property type="match status" value="2"/>
</dbReference>
<dbReference type="EMBL" id="CAVLEF010000144">
    <property type="protein sequence ID" value="CAK1552425.1"/>
    <property type="molecule type" value="Genomic_DNA"/>
</dbReference>
<dbReference type="PANTHER" id="PTHR24379">
    <property type="entry name" value="KRAB AND ZINC FINGER DOMAIN-CONTAINING"/>
    <property type="match status" value="1"/>
</dbReference>
<keyword evidence="2" id="KW-0677">Repeat</keyword>
<feature type="domain" description="C2H2-type" evidence="6">
    <location>
        <begin position="274"/>
        <end position="304"/>
    </location>
</feature>
<dbReference type="Pfam" id="PF00096">
    <property type="entry name" value="zf-C2H2"/>
    <property type="match status" value="3"/>
</dbReference>
<keyword evidence="4" id="KW-0862">Zinc</keyword>
<evidence type="ECO:0000313" key="8">
    <source>
        <dbReference type="Proteomes" id="UP001497472"/>
    </source>
</evidence>
<dbReference type="AlphaFoldDB" id="A0AAV1JVK1"/>
<sequence>MSSTAFMKVEVDSETCAICSSNSDSLLTPEEYDAGVVDVQTPFRAMLLQINNNKVIPEGRFCTNCIRRTVDAYEFSSVLSSKTAPPLSEKIRTLRKRLLELTEKIDVFIVVGGQNKVYNEEDILMVERDALAKATELDNEEIERARNAAGVSVYQCTVCPMSFQTTSAYRNHLSTHGESARHCCWTCGAQFLSIEALRDHEILHQVNDRSLKNLSRGTPVCPLCSESFSTRAEVARHARVAHPGPDVVCPVCLTVMTAEQLPAHQLSHRQADRFVCSHDLCILRFPTRNDLMTHIRTCHAGASTKVEEQNEPQAPTRSEVEKAFVSDKVPCPNCDRSFGSVAAMKRHARVHRRDIPQDEEWLAPDVEELPPAEDVEYLELETLDEMHDD</sequence>
<comment type="caution">
    <text evidence="7">The sequence shown here is derived from an EMBL/GenBank/DDBJ whole genome shotgun (WGS) entry which is preliminary data.</text>
</comment>
<dbReference type="PROSITE" id="PS00028">
    <property type="entry name" value="ZINC_FINGER_C2H2_1"/>
    <property type="match status" value="5"/>
</dbReference>
<dbReference type="InterPro" id="IPR013087">
    <property type="entry name" value="Znf_C2H2_type"/>
</dbReference>
<dbReference type="InterPro" id="IPR036236">
    <property type="entry name" value="Znf_C2H2_sf"/>
</dbReference>
<dbReference type="PANTHER" id="PTHR24379:SF117">
    <property type="entry name" value="ZINC FINGER PROTEIN WECKLE"/>
    <property type="match status" value="1"/>
</dbReference>
<keyword evidence="8" id="KW-1185">Reference proteome</keyword>
<protein>
    <recommendedName>
        <fullName evidence="6">C2H2-type domain-containing protein</fullName>
    </recommendedName>
</protein>
<evidence type="ECO:0000256" key="5">
    <source>
        <dbReference type="PROSITE-ProRule" id="PRU00042"/>
    </source>
</evidence>
<reference evidence="7 8" key="1">
    <citation type="submission" date="2023-11" db="EMBL/GenBank/DDBJ databases">
        <authorList>
            <person name="Okamura Y."/>
        </authorList>
    </citation>
    <scope>NUCLEOTIDE SEQUENCE [LARGE SCALE GENOMIC DNA]</scope>
</reference>
<gene>
    <name evidence="7" type="ORF">LNINA_LOCUS11469</name>
</gene>
<name>A0AAV1JVK1_9NEOP</name>
<dbReference type="SMART" id="SM00355">
    <property type="entry name" value="ZnF_C2H2"/>
    <property type="match status" value="6"/>
</dbReference>
<dbReference type="Pfam" id="PF13912">
    <property type="entry name" value="zf-C2H2_6"/>
    <property type="match status" value="1"/>
</dbReference>
<evidence type="ECO:0000256" key="2">
    <source>
        <dbReference type="ARBA" id="ARBA00022737"/>
    </source>
</evidence>
<dbReference type="GO" id="GO:0008270">
    <property type="term" value="F:zinc ion binding"/>
    <property type="evidence" value="ECO:0007669"/>
    <property type="project" value="UniProtKB-KW"/>
</dbReference>
<feature type="domain" description="C2H2-type" evidence="6">
    <location>
        <begin position="219"/>
        <end position="247"/>
    </location>
</feature>
<evidence type="ECO:0000256" key="4">
    <source>
        <dbReference type="ARBA" id="ARBA00022833"/>
    </source>
</evidence>
<keyword evidence="1" id="KW-0479">Metal-binding</keyword>
<feature type="domain" description="C2H2-type" evidence="6">
    <location>
        <begin position="154"/>
        <end position="181"/>
    </location>
</feature>
<organism evidence="7 8">
    <name type="scientific">Leptosia nina</name>
    <dbReference type="NCBI Taxonomy" id="320188"/>
    <lineage>
        <taxon>Eukaryota</taxon>
        <taxon>Metazoa</taxon>
        <taxon>Ecdysozoa</taxon>
        <taxon>Arthropoda</taxon>
        <taxon>Hexapoda</taxon>
        <taxon>Insecta</taxon>
        <taxon>Pterygota</taxon>
        <taxon>Neoptera</taxon>
        <taxon>Endopterygota</taxon>
        <taxon>Lepidoptera</taxon>
        <taxon>Glossata</taxon>
        <taxon>Ditrysia</taxon>
        <taxon>Papilionoidea</taxon>
        <taxon>Pieridae</taxon>
        <taxon>Pierinae</taxon>
        <taxon>Leptosia</taxon>
    </lineage>
</organism>
<evidence type="ECO:0000256" key="1">
    <source>
        <dbReference type="ARBA" id="ARBA00022723"/>
    </source>
</evidence>
<feature type="domain" description="C2H2-type" evidence="6">
    <location>
        <begin position="329"/>
        <end position="356"/>
    </location>
</feature>
<dbReference type="PROSITE" id="PS50157">
    <property type="entry name" value="ZINC_FINGER_C2H2_2"/>
    <property type="match status" value="4"/>
</dbReference>
<dbReference type="Proteomes" id="UP001497472">
    <property type="component" value="Unassembled WGS sequence"/>
</dbReference>
<dbReference type="SUPFAM" id="SSF57667">
    <property type="entry name" value="beta-beta-alpha zinc fingers"/>
    <property type="match status" value="1"/>
</dbReference>